<name>A0ABD4Z3S1_9CREN</name>
<gene>
    <name evidence="4" type="primary">pcn</name>
    <name evidence="7" type="ORF">QPL79_01115</name>
</gene>
<dbReference type="SUPFAM" id="SSF55979">
    <property type="entry name" value="DNA clamp"/>
    <property type="match status" value="2"/>
</dbReference>
<keyword evidence="3 4" id="KW-0238">DNA-binding</keyword>
<comment type="similarity">
    <text evidence="1 4">Belongs to the PCNA family.</text>
</comment>
<evidence type="ECO:0000256" key="2">
    <source>
        <dbReference type="ARBA" id="ARBA00022705"/>
    </source>
</evidence>
<evidence type="ECO:0000259" key="5">
    <source>
        <dbReference type="Pfam" id="PF00705"/>
    </source>
</evidence>
<dbReference type="RefSeq" id="WP_285272944.1">
    <property type="nucleotide sequence ID" value="NZ_JASNVW010000001.1"/>
</dbReference>
<dbReference type="GO" id="GO:0003677">
    <property type="term" value="F:DNA binding"/>
    <property type="evidence" value="ECO:0007669"/>
    <property type="project" value="UniProtKB-UniRule"/>
</dbReference>
<feature type="domain" description="Proliferating cell nuclear antigen PCNA C-terminal" evidence="6">
    <location>
        <begin position="135"/>
        <end position="251"/>
    </location>
</feature>
<dbReference type="Pfam" id="PF00705">
    <property type="entry name" value="PCNA_N"/>
    <property type="match status" value="1"/>
</dbReference>
<dbReference type="PANTHER" id="PTHR11352">
    <property type="entry name" value="PROLIFERATING CELL NUCLEAR ANTIGEN"/>
    <property type="match status" value="1"/>
</dbReference>
<dbReference type="Gene3D" id="3.70.10.10">
    <property type="match status" value="1"/>
</dbReference>
<dbReference type="InterPro" id="IPR000730">
    <property type="entry name" value="Pr_cel_nuc_antig"/>
</dbReference>
<dbReference type="GO" id="GO:0006260">
    <property type="term" value="P:DNA replication"/>
    <property type="evidence" value="ECO:0007669"/>
    <property type="project" value="UniProtKB-KW"/>
</dbReference>
<dbReference type="Pfam" id="PF02747">
    <property type="entry name" value="PCNA_C"/>
    <property type="match status" value="1"/>
</dbReference>
<evidence type="ECO:0000259" key="6">
    <source>
        <dbReference type="Pfam" id="PF02747"/>
    </source>
</evidence>
<comment type="function">
    <text evidence="4">Sliding clamp subunit that acts as a moving platform for DNA processing. Responsible for tethering the catalytic subunit of DNA polymerase and other proteins to DNA during high-speed replication.</text>
</comment>
<dbReference type="GO" id="GO:0030337">
    <property type="term" value="F:DNA polymerase processivity factor activity"/>
    <property type="evidence" value="ECO:0007669"/>
    <property type="project" value="UniProtKB-UniRule"/>
</dbReference>
<evidence type="ECO:0000313" key="7">
    <source>
        <dbReference type="EMBL" id="MDK6027966.1"/>
    </source>
</evidence>
<sequence>MSARITYPVGAVIKVVAQALKSIVDQIPIVISLDQFSIEALSPDKVSMILFSIPSVAFEEYSVSEEVRIIADRDEFVKSLRRASKRDKVTFEYMAGGRELKVRVFNVRNNVEREYAVPLSEVSFDRIGSINVELEVSANLPSSELVSIIKDVSIVGEEMSLIYSSELNGIKVVAHGDLGSYETVLKQFHPLTYLESTVSNTIAKYSVEHLKAIAKLLNLADECSISFGSDKPLKISFEITGGSKVEIWVAPRT</sequence>
<dbReference type="CDD" id="cd00577">
    <property type="entry name" value="PCNA"/>
    <property type="match status" value="1"/>
</dbReference>
<dbReference type="HAMAP" id="MF_00317">
    <property type="entry name" value="DNApol_clamp_arch"/>
    <property type="match status" value="1"/>
</dbReference>
<evidence type="ECO:0000256" key="3">
    <source>
        <dbReference type="ARBA" id="ARBA00023125"/>
    </source>
</evidence>
<reference evidence="7 8" key="1">
    <citation type="submission" date="2023-05" db="EMBL/GenBank/DDBJ databases">
        <title>A new hyperthermophilic archaea 'Ignisphaera cupida' sp. nov. and description of the family 'Ignisphaeraceae' fam. nov.</title>
        <authorList>
            <person name="Podosokorskaya O.A."/>
            <person name="Elcheninov A.G."/>
            <person name="Klukina A."/>
            <person name="Merkel A.Y."/>
        </authorList>
    </citation>
    <scope>NUCLEOTIDE SEQUENCE [LARGE SCALE GENOMIC DNA]</scope>
    <source>
        <strain evidence="7 8">4213-co</strain>
    </source>
</reference>
<dbReference type="InterPro" id="IPR022649">
    <property type="entry name" value="Pr_cel_nuc_antig_C"/>
</dbReference>
<protein>
    <recommendedName>
        <fullName evidence="4">DNA polymerase sliding clamp</fullName>
    </recommendedName>
    <alternativeName>
        <fullName evidence="4">Proliferating cell nuclear antigen homolog</fullName>
        <shortName evidence="4">PCNA</shortName>
    </alternativeName>
</protein>
<keyword evidence="2 4" id="KW-0235">DNA replication</keyword>
<evidence type="ECO:0000313" key="8">
    <source>
        <dbReference type="Proteomes" id="UP001529235"/>
    </source>
</evidence>
<organism evidence="7 8">
    <name type="scientific">Ignisphaera cupida</name>
    <dbReference type="NCBI Taxonomy" id="3050454"/>
    <lineage>
        <taxon>Archaea</taxon>
        <taxon>Thermoproteota</taxon>
        <taxon>Thermoprotei</taxon>
        <taxon>Desulfurococcales</taxon>
        <taxon>Desulfurococcaceae</taxon>
        <taxon>Ignisphaera</taxon>
    </lineage>
</organism>
<comment type="caution">
    <text evidence="7">The sequence shown here is derived from an EMBL/GenBank/DDBJ whole genome shotgun (WGS) entry which is preliminary data.</text>
</comment>
<comment type="subunit">
    <text evidence="4">Homotrimer. The subunits circularize to form a toroid; DNA passes through its center. Replication factor C (RFC) is required to load the toroid on the DNA.</text>
</comment>
<feature type="domain" description="Proliferating cell nuclear antigen PCNA N-terminal" evidence="5">
    <location>
        <begin position="10"/>
        <end position="123"/>
    </location>
</feature>
<accession>A0ABD4Z3S1</accession>
<dbReference type="Proteomes" id="UP001529235">
    <property type="component" value="Unassembled WGS sequence"/>
</dbReference>
<dbReference type="AlphaFoldDB" id="A0ABD4Z3S1"/>
<evidence type="ECO:0000256" key="1">
    <source>
        <dbReference type="ARBA" id="ARBA00010462"/>
    </source>
</evidence>
<keyword evidence="8" id="KW-1185">Reference proteome</keyword>
<proteinExistence type="inferred from homology"/>
<dbReference type="InterPro" id="IPR046938">
    <property type="entry name" value="DNA_clamp_sf"/>
</dbReference>
<dbReference type="InterPro" id="IPR022648">
    <property type="entry name" value="Pr_cel_nuc_antig_N"/>
</dbReference>
<dbReference type="PANTHER" id="PTHR11352:SF0">
    <property type="entry name" value="PROLIFERATING CELL NUCLEAR ANTIGEN"/>
    <property type="match status" value="1"/>
</dbReference>
<dbReference type="EMBL" id="JASNVW010000001">
    <property type="protein sequence ID" value="MDK6027966.1"/>
    <property type="molecule type" value="Genomic_DNA"/>
</dbReference>
<evidence type="ECO:0000256" key="4">
    <source>
        <dbReference type="HAMAP-Rule" id="MF_00317"/>
    </source>
</evidence>
<dbReference type="GO" id="GO:0006275">
    <property type="term" value="P:regulation of DNA replication"/>
    <property type="evidence" value="ECO:0007669"/>
    <property type="project" value="UniProtKB-UniRule"/>
</dbReference>